<feature type="transmembrane region" description="Helical" evidence="1">
    <location>
        <begin position="44"/>
        <end position="66"/>
    </location>
</feature>
<accession>A0A1I2XZ02</accession>
<name>A0A1I2XZ02_9FIRM</name>
<keyword evidence="4" id="KW-1185">Reference proteome</keyword>
<dbReference type="GO" id="GO:0004175">
    <property type="term" value="F:endopeptidase activity"/>
    <property type="evidence" value="ECO:0007669"/>
    <property type="project" value="UniProtKB-ARBA"/>
</dbReference>
<dbReference type="EMBL" id="FOOX01000019">
    <property type="protein sequence ID" value="SFH18738.1"/>
    <property type="molecule type" value="Genomic_DNA"/>
</dbReference>
<gene>
    <name evidence="3" type="ORF">SAMN05660649_04205</name>
</gene>
<feature type="transmembrane region" description="Helical" evidence="1">
    <location>
        <begin position="177"/>
        <end position="207"/>
    </location>
</feature>
<evidence type="ECO:0000313" key="4">
    <source>
        <dbReference type="Proteomes" id="UP000199337"/>
    </source>
</evidence>
<keyword evidence="3" id="KW-0378">Hydrolase</keyword>
<feature type="transmembrane region" description="Helical" evidence="1">
    <location>
        <begin position="12"/>
        <end position="32"/>
    </location>
</feature>
<feature type="transmembrane region" description="Helical" evidence="1">
    <location>
        <begin position="93"/>
        <end position="116"/>
    </location>
</feature>
<proteinExistence type="predicted"/>
<feature type="transmembrane region" description="Helical" evidence="1">
    <location>
        <begin position="219"/>
        <end position="240"/>
    </location>
</feature>
<organism evidence="3 4">
    <name type="scientific">Desulfotruncus arcticus DSM 17038</name>
    <dbReference type="NCBI Taxonomy" id="1121424"/>
    <lineage>
        <taxon>Bacteria</taxon>
        <taxon>Bacillati</taxon>
        <taxon>Bacillota</taxon>
        <taxon>Clostridia</taxon>
        <taxon>Eubacteriales</taxon>
        <taxon>Desulfallaceae</taxon>
        <taxon>Desulfotruncus</taxon>
    </lineage>
</organism>
<feature type="domain" description="CAAX prenyl protease 2/Lysostaphin resistance protein A-like" evidence="2">
    <location>
        <begin position="143"/>
        <end position="228"/>
    </location>
</feature>
<dbReference type="STRING" id="341036.SAMN05660649_04205"/>
<dbReference type="Proteomes" id="UP000199337">
    <property type="component" value="Unassembled WGS sequence"/>
</dbReference>
<dbReference type="InterPro" id="IPR003675">
    <property type="entry name" value="Rce1/LyrA-like_dom"/>
</dbReference>
<dbReference type="GO" id="GO:0080120">
    <property type="term" value="P:CAAX-box protein maturation"/>
    <property type="evidence" value="ECO:0007669"/>
    <property type="project" value="UniProtKB-ARBA"/>
</dbReference>
<evidence type="ECO:0000259" key="2">
    <source>
        <dbReference type="Pfam" id="PF02517"/>
    </source>
</evidence>
<evidence type="ECO:0000313" key="3">
    <source>
        <dbReference type="EMBL" id="SFH18738.1"/>
    </source>
</evidence>
<keyword evidence="1" id="KW-1133">Transmembrane helix</keyword>
<keyword evidence="1" id="KW-0472">Membrane</keyword>
<dbReference type="RefSeq" id="WP_238456578.1">
    <property type="nucleotide sequence ID" value="NZ_FOOX01000019.1"/>
</dbReference>
<protein>
    <submittedName>
        <fullName evidence="3">CAAX protease self-immunity</fullName>
    </submittedName>
</protein>
<keyword evidence="1" id="KW-0812">Transmembrane</keyword>
<dbReference type="GO" id="GO:0006508">
    <property type="term" value="P:proteolysis"/>
    <property type="evidence" value="ECO:0007669"/>
    <property type="project" value="UniProtKB-KW"/>
</dbReference>
<feature type="transmembrane region" description="Helical" evidence="1">
    <location>
        <begin position="136"/>
        <end position="156"/>
    </location>
</feature>
<sequence>MDAVIRTISWSKAGMIFLGFTAYFLALVKIFIPFIRLQFSVNPALYWFITGYLLFIPLLICAILLARAEGFSGKKELLKALSIKPMTYGDWKYTVTSTLLAFIMTGLIMGVSAFLSDTFGVKPLDTTPWFMEFKPFVGMEKLLLLVWLPMFAANILGEEFLWRGYIQTRLEQKNNHAWFFVALFWLIFHIPFGVDLLLILIPIVLILPYAVHKTQNTTVGIIIHALYNGPSFILISMGLIN</sequence>
<dbReference type="Pfam" id="PF02517">
    <property type="entry name" value="Rce1-like"/>
    <property type="match status" value="1"/>
</dbReference>
<reference evidence="4" key="1">
    <citation type="submission" date="2016-10" db="EMBL/GenBank/DDBJ databases">
        <authorList>
            <person name="Varghese N."/>
            <person name="Submissions S."/>
        </authorList>
    </citation>
    <scope>NUCLEOTIDE SEQUENCE [LARGE SCALE GENOMIC DNA]</scope>
    <source>
        <strain evidence="4">DSM 17038</strain>
    </source>
</reference>
<evidence type="ECO:0000256" key="1">
    <source>
        <dbReference type="SAM" id="Phobius"/>
    </source>
</evidence>
<keyword evidence="3" id="KW-0645">Protease</keyword>
<dbReference type="AlphaFoldDB" id="A0A1I2XZ02"/>